<evidence type="ECO:0000256" key="1">
    <source>
        <dbReference type="ARBA" id="ARBA00022729"/>
    </source>
</evidence>
<dbReference type="CDD" id="cd15482">
    <property type="entry name" value="Sialidase_non-viral"/>
    <property type="match status" value="1"/>
</dbReference>
<dbReference type="InterPro" id="IPR026444">
    <property type="entry name" value="Secre_tail"/>
</dbReference>
<evidence type="ECO:0000313" key="3">
    <source>
        <dbReference type="EMBL" id="THV56909.1"/>
    </source>
</evidence>
<dbReference type="NCBIfam" id="TIGR04183">
    <property type="entry name" value="Por_Secre_tail"/>
    <property type="match status" value="1"/>
</dbReference>
<dbReference type="Pfam" id="PF18962">
    <property type="entry name" value="Por_Secre_tail"/>
    <property type="match status" value="1"/>
</dbReference>
<protein>
    <submittedName>
        <fullName evidence="3">T9SS type A sorting domain-containing protein</fullName>
    </submittedName>
</protein>
<keyword evidence="1" id="KW-0732">Signal</keyword>
<evidence type="ECO:0000313" key="4">
    <source>
        <dbReference type="Proteomes" id="UP000306038"/>
    </source>
</evidence>
<dbReference type="Proteomes" id="UP000306038">
    <property type="component" value="Unassembled WGS sequence"/>
</dbReference>
<dbReference type="EMBL" id="SDLV01000040">
    <property type="protein sequence ID" value="THV56909.1"/>
    <property type="molecule type" value="Genomic_DNA"/>
</dbReference>
<gene>
    <name evidence="3" type="ORF">EK417_16860</name>
</gene>
<dbReference type="SUPFAM" id="SSF110296">
    <property type="entry name" value="Oligoxyloglucan reducing end-specific cellobiohydrolase"/>
    <property type="match status" value="2"/>
</dbReference>
<keyword evidence="4" id="KW-1185">Reference proteome</keyword>
<proteinExistence type="predicted"/>
<dbReference type="InterPro" id="IPR015943">
    <property type="entry name" value="WD40/YVTN_repeat-like_dom_sf"/>
</dbReference>
<comment type="caution">
    <text evidence="3">The sequence shown here is derived from an EMBL/GenBank/DDBJ whole genome shotgun (WGS) entry which is preliminary data.</text>
</comment>
<organism evidence="3 4">
    <name type="scientific">Chryseobacterium candidae</name>
    <dbReference type="NCBI Taxonomy" id="1978493"/>
    <lineage>
        <taxon>Bacteria</taxon>
        <taxon>Pseudomonadati</taxon>
        <taxon>Bacteroidota</taxon>
        <taxon>Flavobacteriia</taxon>
        <taxon>Flavobacteriales</taxon>
        <taxon>Weeksellaceae</taxon>
        <taxon>Chryseobacterium group</taxon>
        <taxon>Chryseobacterium</taxon>
    </lineage>
</organism>
<accession>A0ABY2R3M6</accession>
<feature type="domain" description="Secretion system C-terminal sorting" evidence="2">
    <location>
        <begin position="866"/>
        <end position="936"/>
    </location>
</feature>
<dbReference type="Gene3D" id="2.130.10.10">
    <property type="entry name" value="YVTN repeat-like/Quinoprotein amine dehydrogenase"/>
    <property type="match status" value="3"/>
</dbReference>
<dbReference type="RefSeq" id="WP_136522825.1">
    <property type="nucleotide sequence ID" value="NZ_SDLV01000040.1"/>
</dbReference>
<sequence length="938" mass="102295">MKIKSIFGIGFTIASLYLNAQQPSQGKENPNSKVNKKYLKHIQDITNTFQKNLKFAKEHNQKPPDEYYVQDFIATMDPETGTINNQNYVDLERKVENGKFQAQQNLKIFNGSRGGTANKSITNLWIERGPYSVGGRVRGIMFDPNDSTGKKVWAGGVSGGLWYNNDITDANSEWTLVDAFWSNTTVSCITSDPNNPQIFYVGTGEVETGDFSGLGIWKTTNGGATWQQVFNLENGYASNGVKKGIYNVPAIKVVNNNGVSEVYAGVSGTYFAETATFVGLNEAGLYKSTDGTNFTLVNSLLSTATRGYDIQDIEVGTDNSIWVATRRSSFSGSASGGRIFKSTDHGATFTNVYNVGNNNSRVMVEVSNTNPLKAYALMQGASSSEPVRIAKTTDGGTTWISTNVAGSGITLPNPVDTSQPDNDFTRNQSFYDLVIETDPDNDEHVYVGGVDSYKSTDGGATWTQYTKWSNNNVMGSTNISLVHADQHALVFNPRNTSQFIMGNDGGIFLASNKNNLANTTAIGMRNKRFNVTQFYHGTLNPSSTFANENMILGAQDNGTQRLSGAALANNFYNTSQVYGGDGAYTAFDDQNKYYIASYIYNYHIIFNPQGSYYLMSNAAQRETGLFINPLAVDRNLDISYSNANASSSTSIVLNRVSGLASVPLSLTEAQITIASVTAGEFVTDILVSPYTTASTTLFIGLSSGKLFKVTNANATHSTSQINYNFGGYISDVKLGASENEIMVTVSNFNKTSVFYSTDGGTTWASKEGNLPDIPVKAIFMNPEDNNEVILGTYYGVWGTANFQSSSPTWALYSDGLGKFKVNHFDYRPSDKTILAVTYGRGAFTTRISNTTLSTSESNHNLLNNSVYPNPTRGPIHVKLENGKPMDIEIYDASGRLVMTKKNIKSDEEFNIESLGKGDYVLKASQNGSMIYTSVIIKK</sequence>
<name>A0ABY2R3M6_9FLAO</name>
<evidence type="ECO:0000259" key="2">
    <source>
        <dbReference type="Pfam" id="PF18962"/>
    </source>
</evidence>
<reference evidence="3 4" key="1">
    <citation type="submission" date="2019-01" db="EMBL/GenBank/DDBJ databases">
        <authorList>
            <person name="B I."/>
            <person name="Ch S."/>
            <person name="Ch V.R."/>
        </authorList>
    </citation>
    <scope>NUCLEOTIDE SEQUENCE [LARGE SCALE GENOMIC DNA]</scope>
    <source>
        <strain evidence="3 4">JC507</strain>
    </source>
</reference>